<proteinExistence type="predicted"/>
<dbReference type="EMBL" id="JAANIU010004862">
    <property type="protein sequence ID" value="KAG1551894.1"/>
    <property type="molecule type" value="Genomic_DNA"/>
</dbReference>
<accession>A0A9P6YMJ7</accession>
<organism evidence="1 2">
    <name type="scientific">Rhizopus delemar</name>
    <dbReference type="NCBI Taxonomy" id="936053"/>
    <lineage>
        <taxon>Eukaryota</taxon>
        <taxon>Fungi</taxon>
        <taxon>Fungi incertae sedis</taxon>
        <taxon>Mucoromycota</taxon>
        <taxon>Mucoromycotina</taxon>
        <taxon>Mucoromycetes</taxon>
        <taxon>Mucorales</taxon>
        <taxon>Mucorineae</taxon>
        <taxon>Rhizopodaceae</taxon>
        <taxon>Rhizopus</taxon>
    </lineage>
</organism>
<evidence type="ECO:0000313" key="2">
    <source>
        <dbReference type="Proteomes" id="UP000740926"/>
    </source>
</evidence>
<dbReference type="SUPFAM" id="SSF49265">
    <property type="entry name" value="Fibronectin type III"/>
    <property type="match status" value="2"/>
</dbReference>
<sequence length="339" mass="34303">MPRVNPGTSAARVRAATAIVAAVTVVYPPAGAPGISAPARSAPGSIGIGWNGVAGATRYTLQESSNGGGWVTLFDGDAGSYATAARGVGNYGYRVAACNGAGCGPWSGTASVAVIGPPAIEPVISAPGLVNVPQYSLSWSVPANSESFVLEESANGGGWTVVHNGAANSFGASRGKGSYAYRVRACNFVGCSPYSGVVTVAVVLPPAATSLYLAEWLTTRRPPYQVQCSAGWSPVADATEYQLESGGGGQRLYTGPSTYVNDSGGTYCAHEYRVRACNAGGHERTLFAVESSGTRAGGAGGLCGAGDCPGGCRVHPHRCTGITGGDHRCQWPGDRAHGV</sequence>
<comment type="caution">
    <text evidence="1">The sequence shown here is derived from an EMBL/GenBank/DDBJ whole genome shotgun (WGS) entry which is preliminary data.</text>
</comment>
<dbReference type="Proteomes" id="UP000740926">
    <property type="component" value="Unassembled WGS sequence"/>
</dbReference>
<name>A0A9P6YMJ7_9FUNG</name>
<protein>
    <recommendedName>
        <fullName evidence="3">Fibronectin type-III domain-containing protein</fullName>
    </recommendedName>
</protein>
<dbReference type="InterPro" id="IPR036116">
    <property type="entry name" value="FN3_sf"/>
</dbReference>
<evidence type="ECO:0000313" key="1">
    <source>
        <dbReference type="EMBL" id="KAG1551894.1"/>
    </source>
</evidence>
<dbReference type="AlphaFoldDB" id="A0A9P6YMJ7"/>
<reference evidence="1 2" key="1">
    <citation type="journal article" date="2020" name="Microb. Genom.">
        <title>Genetic diversity of clinical and environmental Mucorales isolates obtained from an investigation of mucormycosis cases among solid organ transplant recipients.</title>
        <authorList>
            <person name="Nguyen M.H."/>
            <person name="Kaul D."/>
            <person name="Muto C."/>
            <person name="Cheng S.J."/>
            <person name="Richter R.A."/>
            <person name="Bruno V.M."/>
            <person name="Liu G."/>
            <person name="Beyhan S."/>
            <person name="Sundermann A.J."/>
            <person name="Mounaud S."/>
            <person name="Pasculle A.W."/>
            <person name="Nierman W.C."/>
            <person name="Driscoll E."/>
            <person name="Cumbie R."/>
            <person name="Clancy C.J."/>
            <person name="Dupont C.L."/>
        </authorList>
    </citation>
    <scope>NUCLEOTIDE SEQUENCE [LARGE SCALE GENOMIC DNA]</scope>
    <source>
        <strain evidence="1 2">GL24</strain>
    </source>
</reference>
<dbReference type="Gene3D" id="2.60.40.10">
    <property type="entry name" value="Immunoglobulins"/>
    <property type="match status" value="2"/>
</dbReference>
<keyword evidence="2" id="KW-1185">Reference proteome</keyword>
<dbReference type="InterPro" id="IPR013783">
    <property type="entry name" value="Ig-like_fold"/>
</dbReference>
<evidence type="ECO:0008006" key="3">
    <source>
        <dbReference type="Google" id="ProtNLM"/>
    </source>
</evidence>
<gene>
    <name evidence="1" type="ORF">G6F50_013148</name>
</gene>